<feature type="chain" id="PRO_5028936075" evidence="2">
    <location>
        <begin position="21"/>
        <end position="184"/>
    </location>
</feature>
<feature type="signal peptide" evidence="2">
    <location>
        <begin position="1"/>
        <end position="20"/>
    </location>
</feature>
<dbReference type="Proteomes" id="UP000516018">
    <property type="component" value="Chromosome"/>
</dbReference>
<dbReference type="InterPro" id="IPR007332">
    <property type="entry name" value="DUF411"/>
</dbReference>
<evidence type="ECO:0000256" key="1">
    <source>
        <dbReference type="SAM" id="MobiDB-lite"/>
    </source>
</evidence>
<gene>
    <name evidence="3" type="ORF">H8B22_05885</name>
</gene>
<dbReference type="RefSeq" id="WP_187713543.1">
    <property type="nucleotide sequence ID" value="NZ_CP060820.1"/>
</dbReference>
<keyword evidence="2" id="KW-0732">Signal</keyword>
<evidence type="ECO:0000256" key="2">
    <source>
        <dbReference type="SAM" id="SignalP"/>
    </source>
</evidence>
<proteinExistence type="predicted"/>
<accession>A0A7H0G1E3</accession>
<evidence type="ECO:0000313" key="4">
    <source>
        <dbReference type="Proteomes" id="UP000516018"/>
    </source>
</evidence>
<dbReference type="Pfam" id="PF04214">
    <property type="entry name" value="DUF411"/>
    <property type="match status" value="1"/>
</dbReference>
<keyword evidence="4" id="KW-1185">Reference proteome</keyword>
<name>A0A7H0G1E3_9GAMM</name>
<sequence length="184" mass="19142">MNRSLLAALLATALALPACAREPAPSAQPRAADPHAAHAPAAKAKAASGKAVPVAAGTLPRAIVHKSPTCGCCEVWVEHLKQNGFRVEVRNEDNLNPIKERLGVPYGKGSCHTAQIGGYIVEGHVPASDIKRLLKEKPDARGLVLPGMPIGSPGMEVPGVAAKPYTVELVKRDGSTVGYSTHGK</sequence>
<dbReference type="EMBL" id="CP060820">
    <property type="protein sequence ID" value="QNP42109.1"/>
    <property type="molecule type" value="Genomic_DNA"/>
</dbReference>
<feature type="region of interest" description="Disordered" evidence="1">
    <location>
        <begin position="24"/>
        <end position="44"/>
    </location>
</feature>
<dbReference type="KEGG" id="lsx:H8B22_05885"/>
<dbReference type="AlphaFoldDB" id="A0A7H0G1E3"/>
<organism evidence="3 4">
    <name type="scientific">Agrilutibacter terrestris</name>
    <dbReference type="NCBI Taxonomy" id="2865112"/>
    <lineage>
        <taxon>Bacteria</taxon>
        <taxon>Pseudomonadati</taxon>
        <taxon>Pseudomonadota</taxon>
        <taxon>Gammaproteobacteria</taxon>
        <taxon>Lysobacterales</taxon>
        <taxon>Lysobacteraceae</taxon>
        <taxon>Agrilutibacter</taxon>
    </lineage>
</organism>
<evidence type="ECO:0000313" key="3">
    <source>
        <dbReference type="EMBL" id="QNP42109.1"/>
    </source>
</evidence>
<protein>
    <submittedName>
        <fullName evidence="3">DUF411 domain-containing protein</fullName>
    </submittedName>
</protein>
<reference evidence="3 4" key="1">
    <citation type="submission" date="2020-08" db="EMBL/GenBank/DDBJ databases">
        <title>Lysobacter sp. II4 sp. nov., isolated from soil.</title>
        <authorList>
            <person name="Woo C.Y."/>
            <person name="Kim J."/>
        </authorList>
    </citation>
    <scope>NUCLEOTIDE SEQUENCE [LARGE SCALE GENOMIC DNA]</scope>
    <source>
        <strain evidence="3 4">II4</strain>
    </source>
</reference>